<accession>J2ZGM0</accession>
<dbReference type="AlphaFoldDB" id="J2ZGM0"/>
<keyword evidence="1" id="KW-0472">Membrane</keyword>
<dbReference type="eggNOG" id="ENOG502N5CZ">
    <property type="taxonomic scope" value="Archaea"/>
</dbReference>
<keyword evidence="1" id="KW-1133">Transmembrane helix</keyword>
<evidence type="ECO:0000313" key="3">
    <source>
        <dbReference type="Proteomes" id="UP000007813"/>
    </source>
</evidence>
<dbReference type="Proteomes" id="UP000007813">
    <property type="component" value="Unassembled WGS sequence"/>
</dbReference>
<organism evidence="2 3">
    <name type="scientific">Halogranum salarium B-1</name>
    <dbReference type="NCBI Taxonomy" id="1210908"/>
    <lineage>
        <taxon>Archaea</taxon>
        <taxon>Methanobacteriati</taxon>
        <taxon>Methanobacteriota</taxon>
        <taxon>Stenosarchaea group</taxon>
        <taxon>Halobacteria</taxon>
        <taxon>Halobacteriales</taxon>
        <taxon>Haloferacaceae</taxon>
    </lineage>
</organism>
<dbReference type="EMBL" id="ALJD01000004">
    <property type="protein sequence ID" value="EJN59835.1"/>
    <property type="molecule type" value="Genomic_DNA"/>
</dbReference>
<feature type="transmembrane region" description="Helical" evidence="1">
    <location>
        <begin position="61"/>
        <end position="83"/>
    </location>
</feature>
<feature type="transmembrane region" description="Helical" evidence="1">
    <location>
        <begin position="95"/>
        <end position="117"/>
    </location>
</feature>
<sequence>MGSVVESVGASERRRVLVALGIPLLFWLTVELAANLGFLPLVLAVGLAAYLYTRETEQETLAAGFAGVGLLLVSLFLLQLYWVGATGSTEPLADAATRLSGWLLTGVVLLGLGYWLYRVEV</sequence>
<gene>
    <name evidence="2" type="ORF">HSB1_19930</name>
</gene>
<protein>
    <submittedName>
        <fullName evidence="2">Uncharacterized protein</fullName>
    </submittedName>
</protein>
<comment type="caution">
    <text evidence="2">The sequence shown here is derived from an EMBL/GenBank/DDBJ whole genome shotgun (WGS) entry which is preliminary data.</text>
</comment>
<reference evidence="2 3" key="1">
    <citation type="journal article" date="2012" name="J. Bacteriol.">
        <title>Draft Genome Sequence of the Extremely Halophilic Archaeon Halogranum salarium B-1T.</title>
        <authorList>
            <person name="Kim K.K."/>
            <person name="Lee K.C."/>
            <person name="Lee J.S."/>
        </authorList>
    </citation>
    <scope>NUCLEOTIDE SEQUENCE [LARGE SCALE GENOMIC DNA]</scope>
    <source>
        <strain evidence="2 3">B-1</strain>
    </source>
</reference>
<proteinExistence type="predicted"/>
<evidence type="ECO:0000256" key="1">
    <source>
        <dbReference type="SAM" id="Phobius"/>
    </source>
</evidence>
<evidence type="ECO:0000313" key="2">
    <source>
        <dbReference type="EMBL" id="EJN59835.1"/>
    </source>
</evidence>
<name>J2ZGM0_9EURY</name>
<feature type="transmembrane region" description="Helical" evidence="1">
    <location>
        <begin position="24"/>
        <end position="49"/>
    </location>
</feature>
<keyword evidence="1" id="KW-0812">Transmembrane</keyword>